<evidence type="ECO:0000313" key="5">
    <source>
        <dbReference type="EMBL" id="MFC3528165.1"/>
    </source>
</evidence>
<evidence type="ECO:0000259" key="3">
    <source>
        <dbReference type="Pfam" id="PF00501"/>
    </source>
</evidence>
<protein>
    <submittedName>
        <fullName evidence="5">AMP-binding protein</fullName>
    </submittedName>
</protein>
<dbReference type="EMBL" id="JBHRXJ010000004">
    <property type="protein sequence ID" value="MFC3528165.1"/>
    <property type="molecule type" value="Genomic_DNA"/>
</dbReference>
<dbReference type="SUPFAM" id="SSF56801">
    <property type="entry name" value="Acetyl-CoA synthetase-like"/>
    <property type="match status" value="1"/>
</dbReference>
<dbReference type="RefSeq" id="WP_377743829.1">
    <property type="nucleotide sequence ID" value="NZ_JBHRXJ010000004.1"/>
</dbReference>
<feature type="domain" description="AMP-dependent synthetase/ligase" evidence="3">
    <location>
        <begin position="37"/>
        <end position="389"/>
    </location>
</feature>
<dbReference type="PANTHER" id="PTHR43201">
    <property type="entry name" value="ACYL-COA SYNTHETASE"/>
    <property type="match status" value="1"/>
</dbReference>
<gene>
    <name evidence="5" type="ORF">ACFOMH_08230</name>
</gene>
<dbReference type="Pfam" id="PF00501">
    <property type="entry name" value="AMP-binding"/>
    <property type="match status" value="1"/>
</dbReference>
<evidence type="ECO:0000256" key="2">
    <source>
        <dbReference type="ARBA" id="ARBA00022598"/>
    </source>
</evidence>
<dbReference type="InterPro" id="IPR045851">
    <property type="entry name" value="AMP-bd_C_sf"/>
</dbReference>
<name>A0ABV7R263_9RHOB</name>
<dbReference type="Proteomes" id="UP001595721">
    <property type="component" value="Unassembled WGS sequence"/>
</dbReference>
<dbReference type="InterPro" id="IPR042099">
    <property type="entry name" value="ANL_N_sf"/>
</dbReference>
<reference evidence="6" key="1">
    <citation type="journal article" date="2019" name="Int. J. Syst. Evol. Microbiol.">
        <title>The Global Catalogue of Microorganisms (GCM) 10K type strain sequencing project: providing services to taxonomists for standard genome sequencing and annotation.</title>
        <authorList>
            <consortium name="The Broad Institute Genomics Platform"/>
            <consortium name="The Broad Institute Genome Sequencing Center for Infectious Disease"/>
            <person name="Wu L."/>
            <person name="Ma J."/>
        </authorList>
    </citation>
    <scope>NUCLEOTIDE SEQUENCE [LARGE SCALE GENOMIC DNA]</scope>
    <source>
        <strain evidence="6">KCTC 42899</strain>
    </source>
</reference>
<dbReference type="Pfam" id="PF13193">
    <property type="entry name" value="AMP-binding_C"/>
    <property type="match status" value="1"/>
</dbReference>
<dbReference type="InterPro" id="IPR025110">
    <property type="entry name" value="AMP-bd_C"/>
</dbReference>
<sequence>MADNVLDALRGVPNPKGRAIRYLDLAELDFADAQPDFITHAELQARVTALANAFRALAGHDAPVVTILAPSTIDGLVALLAAEVAGAAHPVNWLLDADGIADCMNAVGADLVVTPGARPGLDTHDKLMAALPRVPSLRGVISTGRVGQGEHSLRALIAGQPGDRLLGRVPGPDDVAALFHTAATTGTSKVVPLSHANLLAAAEGIAEAWHMDDETRIVNALPFFHVAGANLLSLGPLCRGGEVLLLTEAGLRNPAVLARHWQIIEATRPTIIGGIPSSLVALLDVPLNGADISTVRFCATGGAPMPAAAAAAFERQFGLPVHTIYGMTETAGLIATVRYETVPEYGTAGRLAPGIKACVRPLDGGELTDEPDVTGIICVKGQQLFGGYLGAVETGASFLPDGWLETGDVGHISALGAVTISGRGNDIIIRSGNNIDPSVIETAANRFPGVAESAAIAMPDRYAGEVPALYVVPRAGKTVRPDELERHLRAHLAEPHARPAHIFVTPALPLTVVGKLSRVALRRQAAAAAIRMALQEQGLQPDLELDQTPDGKLLIRTGDRTCLSQVQGVVSSLGLHAEVAAA</sequence>
<dbReference type="InterPro" id="IPR000873">
    <property type="entry name" value="AMP-dep_synth/lig_dom"/>
</dbReference>
<evidence type="ECO:0000256" key="1">
    <source>
        <dbReference type="ARBA" id="ARBA00006432"/>
    </source>
</evidence>
<keyword evidence="6" id="KW-1185">Reference proteome</keyword>
<dbReference type="PANTHER" id="PTHR43201:SF5">
    <property type="entry name" value="MEDIUM-CHAIN ACYL-COA LIGASE ACSF2, MITOCHONDRIAL"/>
    <property type="match status" value="1"/>
</dbReference>
<keyword evidence="2" id="KW-0436">Ligase</keyword>
<dbReference type="Gene3D" id="3.40.50.12780">
    <property type="entry name" value="N-terminal domain of ligase-like"/>
    <property type="match status" value="1"/>
</dbReference>
<dbReference type="CDD" id="cd04433">
    <property type="entry name" value="AFD_class_I"/>
    <property type="match status" value="1"/>
</dbReference>
<comment type="similarity">
    <text evidence="1">Belongs to the ATP-dependent AMP-binding enzyme family.</text>
</comment>
<accession>A0ABV7R263</accession>
<feature type="domain" description="AMP-binding enzyme C-terminal" evidence="4">
    <location>
        <begin position="440"/>
        <end position="515"/>
    </location>
</feature>
<comment type="caution">
    <text evidence="5">The sequence shown here is derived from an EMBL/GenBank/DDBJ whole genome shotgun (WGS) entry which is preliminary data.</text>
</comment>
<organism evidence="5 6">
    <name type="scientific">Paracoccus mangrovi</name>
    <dbReference type="NCBI Taxonomy" id="1715645"/>
    <lineage>
        <taxon>Bacteria</taxon>
        <taxon>Pseudomonadati</taxon>
        <taxon>Pseudomonadota</taxon>
        <taxon>Alphaproteobacteria</taxon>
        <taxon>Rhodobacterales</taxon>
        <taxon>Paracoccaceae</taxon>
        <taxon>Paracoccus</taxon>
    </lineage>
</organism>
<dbReference type="Gene3D" id="3.30.300.30">
    <property type="match status" value="1"/>
</dbReference>
<evidence type="ECO:0000313" key="6">
    <source>
        <dbReference type="Proteomes" id="UP001595721"/>
    </source>
</evidence>
<proteinExistence type="inferred from homology"/>
<evidence type="ECO:0000259" key="4">
    <source>
        <dbReference type="Pfam" id="PF13193"/>
    </source>
</evidence>